<name>A0A7J3XZL4_9CREN</name>
<reference evidence="1" key="1">
    <citation type="journal article" date="2020" name="mSystems">
        <title>Genome- and Community-Level Interaction Insights into Carbon Utilization and Element Cycling Functions of Hydrothermarchaeota in Hydrothermal Sediment.</title>
        <authorList>
            <person name="Zhou Z."/>
            <person name="Liu Y."/>
            <person name="Xu W."/>
            <person name="Pan J."/>
            <person name="Luo Z.H."/>
            <person name="Li M."/>
        </authorList>
    </citation>
    <scope>NUCLEOTIDE SEQUENCE [LARGE SCALE GENOMIC DNA]</scope>
    <source>
        <strain evidence="1">SpSt-110</strain>
    </source>
</reference>
<proteinExistence type="predicted"/>
<dbReference type="AlphaFoldDB" id="A0A7J3XZL4"/>
<evidence type="ECO:0000313" key="1">
    <source>
        <dbReference type="EMBL" id="HHP68005.1"/>
    </source>
</evidence>
<protein>
    <submittedName>
        <fullName evidence="1">Uncharacterized protein</fullName>
    </submittedName>
</protein>
<sequence>MVEIALEVSLKTGVPGFPEASKIISVSTNTGSAILEAGKLIISSLSRLRVRYVNSGSGDYSLVAGGVLRLGDREIPVPCMIAVSKPCFRIQVIIPGVDEDVEVPPGSYDILLVLNWGEASGRGVHKLSVELDVKPGSTE</sequence>
<organism evidence="1">
    <name type="scientific">Thermogladius calderae</name>
    <dbReference type="NCBI Taxonomy" id="1200300"/>
    <lineage>
        <taxon>Archaea</taxon>
        <taxon>Thermoproteota</taxon>
        <taxon>Thermoprotei</taxon>
        <taxon>Desulfurococcales</taxon>
        <taxon>Desulfurococcaceae</taxon>
        <taxon>Thermogladius</taxon>
    </lineage>
</organism>
<gene>
    <name evidence="1" type="ORF">ENM60_04380</name>
</gene>
<accession>A0A7J3XZL4</accession>
<dbReference type="EMBL" id="DRYK01000055">
    <property type="protein sequence ID" value="HHP68005.1"/>
    <property type="molecule type" value="Genomic_DNA"/>
</dbReference>
<comment type="caution">
    <text evidence="1">The sequence shown here is derived from an EMBL/GenBank/DDBJ whole genome shotgun (WGS) entry which is preliminary data.</text>
</comment>